<keyword evidence="6" id="KW-1185">Reference proteome</keyword>
<dbReference type="RefSeq" id="XP_070144107.1">
    <property type="nucleotide sequence ID" value="XM_070288006.1"/>
</dbReference>
<dbReference type="PANTHER" id="PTHR20889:SF12">
    <property type="entry name" value="LP01149P"/>
    <property type="match status" value="1"/>
</dbReference>
<dbReference type="NCBIfam" id="TIGR01488">
    <property type="entry name" value="HAD-SF-IB"/>
    <property type="match status" value="1"/>
</dbReference>
<evidence type="ECO:0000256" key="4">
    <source>
        <dbReference type="ARBA" id="ARBA00022801"/>
    </source>
</evidence>
<comment type="cofactor">
    <cofactor evidence="1">
        <name>Mg(2+)</name>
        <dbReference type="ChEBI" id="CHEBI:18420"/>
    </cofactor>
</comment>
<dbReference type="InterPro" id="IPR023214">
    <property type="entry name" value="HAD_sf"/>
</dbReference>
<dbReference type="InterPro" id="IPR016965">
    <property type="entry name" value="Pase_PHOSPHO-typ"/>
</dbReference>
<keyword evidence="5" id="KW-0460">Magnesium</keyword>
<dbReference type="PIRSF" id="PIRSF031051">
    <property type="entry name" value="PyrdxlP_Pase_PHOSPHO2"/>
    <property type="match status" value="1"/>
</dbReference>
<proteinExistence type="inferred from homology"/>
<keyword evidence="4" id="KW-0378">Hydrolase</keyword>
<dbReference type="Proteomes" id="UP001652661">
    <property type="component" value="Chromosome X"/>
</dbReference>
<evidence type="ECO:0000256" key="5">
    <source>
        <dbReference type="ARBA" id="ARBA00022842"/>
    </source>
</evidence>
<organism evidence="6 7">
    <name type="scientific">Drosophila kikkawai</name>
    <name type="common">Fruit fly</name>
    <dbReference type="NCBI Taxonomy" id="30033"/>
    <lineage>
        <taxon>Eukaryota</taxon>
        <taxon>Metazoa</taxon>
        <taxon>Ecdysozoa</taxon>
        <taxon>Arthropoda</taxon>
        <taxon>Hexapoda</taxon>
        <taxon>Insecta</taxon>
        <taxon>Pterygota</taxon>
        <taxon>Neoptera</taxon>
        <taxon>Endopterygota</taxon>
        <taxon>Diptera</taxon>
        <taxon>Brachycera</taxon>
        <taxon>Muscomorpha</taxon>
        <taxon>Ephydroidea</taxon>
        <taxon>Drosophilidae</taxon>
        <taxon>Drosophila</taxon>
        <taxon>Sophophora</taxon>
    </lineage>
</organism>
<keyword evidence="3" id="KW-0479">Metal-binding</keyword>
<reference evidence="7" key="1">
    <citation type="submission" date="2025-08" db="UniProtKB">
        <authorList>
            <consortium name="RefSeq"/>
        </authorList>
    </citation>
    <scope>IDENTIFICATION</scope>
    <source>
        <strain evidence="7">14028-0561.14</strain>
        <tissue evidence="7">Whole fly</tissue>
    </source>
</reference>
<dbReference type="InterPro" id="IPR036412">
    <property type="entry name" value="HAD-like_sf"/>
</dbReference>
<dbReference type="Gene3D" id="3.40.50.1000">
    <property type="entry name" value="HAD superfamily/HAD-like"/>
    <property type="match status" value="1"/>
</dbReference>
<accession>A0ABM4GN15</accession>
<evidence type="ECO:0000256" key="3">
    <source>
        <dbReference type="ARBA" id="ARBA00022723"/>
    </source>
</evidence>
<gene>
    <name evidence="7" type="primary">LOC108083450</name>
</gene>
<evidence type="ECO:0000256" key="2">
    <source>
        <dbReference type="ARBA" id="ARBA00008541"/>
    </source>
</evidence>
<evidence type="ECO:0000313" key="6">
    <source>
        <dbReference type="Proteomes" id="UP001652661"/>
    </source>
</evidence>
<dbReference type="Pfam" id="PF06888">
    <property type="entry name" value="Put_Phosphatase"/>
    <property type="match status" value="1"/>
</dbReference>
<dbReference type="SUPFAM" id="SSF56784">
    <property type="entry name" value="HAD-like"/>
    <property type="match status" value="1"/>
</dbReference>
<evidence type="ECO:0000313" key="7">
    <source>
        <dbReference type="RefSeq" id="XP_070144107.1"/>
    </source>
</evidence>
<sequence length="274" mass="30447">MFAVSSRYFQILSRHLLRRGFCQSAEAANDSGGRILAAIDFDKTIVQQDSYLAVSQLLPSAQRSRELQELIPQCGWLTFISRVLQELHSEHKIGSAAVGKCVRHMEAVPGMLRVVRRLATNPAVDLCIVSDANSFFIGEWLKEYAIEDLVASVYTNPASIEANGELLILPYEEQTECDLCPANLCKGSVMRELIRSGRYDRVVYVGDSCNDLCAMQQLRAEDVACIRRGYELHNELGTAAGGQAGLSCSVLTWRDGHELEERLMENELGARPGY</sequence>
<dbReference type="InterPro" id="IPR006384">
    <property type="entry name" value="HAD_hydro_PyrdxlP_Pase-like"/>
</dbReference>
<dbReference type="NCBIfam" id="TIGR01489">
    <property type="entry name" value="DKMTPPase-SF"/>
    <property type="match status" value="1"/>
</dbReference>
<name>A0ABM4GN15_DROKI</name>
<dbReference type="GeneID" id="108083450"/>
<comment type="similarity">
    <text evidence="2">Belongs to the HAD-like hydrolase superfamily. PHOSPHO family.</text>
</comment>
<protein>
    <submittedName>
        <fullName evidence="7">Pyridoxal phosphate phosphatase PHOSPHO2</fullName>
    </submittedName>
</protein>
<dbReference type="PANTHER" id="PTHR20889">
    <property type="entry name" value="PHOSPHATASE, ORPHAN 1, 2"/>
    <property type="match status" value="1"/>
</dbReference>
<evidence type="ECO:0000256" key="1">
    <source>
        <dbReference type="ARBA" id="ARBA00001946"/>
    </source>
</evidence>